<dbReference type="CDD" id="cd04647">
    <property type="entry name" value="LbH_MAT_like"/>
    <property type="match status" value="1"/>
</dbReference>
<evidence type="ECO:0000256" key="2">
    <source>
        <dbReference type="ARBA" id="ARBA00022737"/>
    </source>
</evidence>
<evidence type="ECO:0008006" key="6">
    <source>
        <dbReference type="Google" id="ProtNLM"/>
    </source>
</evidence>
<proteinExistence type="predicted"/>
<dbReference type="Proteomes" id="UP000753724">
    <property type="component" value="Unassembled WGS sequence"/>
</dbReference>
<protein>
    <recommendedName>
        <fullName evidence="6">Acetyltransferase-like isoleucine patch superfamily enzyme</fullName>
    </recommendedName>
</protein>
<organism evidence="4 5">
    <name type="scientific">Novosphingobium ovatum</name>
    <dbReference type="NCBI Taxonomy" id="1908523"/>
    <lineage>
        <taxon>Bacteria</taxon>
        <taxon>Pseudomonadati</taxon>
        <taxon>Pseudomonadota</taxon>
        <taxon>Alphaproteobacteria</taxon>
        <taxon>Sphingomonadales</taxon>
        <taxon>Sphingomonadaceae</taxon>
        <taxon>Novosphingobium</taxon>
    </lineage>
</organism>
<dbReference type="SUPFAM" id="SSF51161">
    <property type="entry name" value="Trimeric LpxA-like enzymes"/>
    <property type="match status" value="1"/>
</dbReference>
<keyword evidence="3" id="KW-0012">Acyltransferase</keyword>
<evidence type="ECO:0000313" key="4">
    <source>
        <dbReference type="EMBL" id="NBC37649.1"/>
    </source>
</evidence>
<name>A0ABW9XGH0_9SPHN</name>
<evidence type="ECO:0000256" key="3">
    <source>
        <dbReference type="ARBA" id="ARBA00023315"/>
    </source>
</evidence>
<dbReference type="EMBL" id="JAAAPO010000005">
    <property type="protein sequence ID" value="NBC37649.1"/>
    <property type="molecule type" value="Genomic_DNA"/>
</dbReference>
<dbReference type="Pfam" id="PF00132">
    <property type="entry name" value="Hexapep"/>
    <property type="match status" value="1"/>
</dbReference>
<keyword evidence="2" id="KW-0677">Repeat</keyword>
<dbReference type="PANTHER" id="PTHR23416:SF78">
    <property type="entry name" value="LIPOPOLYSACCHARIDE BIOSYNTHESIS O-ACETYL TRANSFERASE WBBJ-RELATED"/>
    <property type="match status" value="1"/>
</dbReference>
<comment type="caution">
    <text evidence="4">The sequence shown here is derived from an EMBL/GenBank/DDBJ whole genome shotgun (WGS) entry which is preliminary data.</text>
</comment>
<dbReference type="Gene3D" id="2.160.10.10">
    <property type="entry name" value="Hexapeptide repeat proteins"/>
    <property type="match status" value="1"/>
</dbReference>
<evidence type="ECO:0000256" key="1">
    <source>
        <dbReference type="ARBA" id="ARBA00022679"/>
    </source>
</evidence>
<dbReference type="InterPro" id="IPR001451">
    <property type="entry name" value="Hexapep"/>
</dbReference>
<evidence type="ECO:0000313" key="5">
    <source>
        <dbReference type="Proteomes" id="UP000753724"/>
    </source>
</evidence>
<dbReference type="PROSITE" id="PS00101">
    <property type="entry name" value="HEXAPEP_TRANSFERASES"/>
    <property type="match status" value="1"/>
</dbReference>
<dbReference type="PANTHER" id="PTHR23416">
    <property type="entry name" value="SIALIC ACID SYNTHASE-RELATED"/>
    <property type="match status" value="1"/>
</dbReference>
<dbReference type="InterPro" id="IPR011004">
    <property type="entry name" value="Trimer_LpxA-like_sf"/>
</dbReference>
<dbReference type="InterPro" id="IPR018357">
    <property type="entry name" value="Hexapep_transf_CS"/>
</dbReference>
<accession>A0ABW9XGH0</accession>
<dbReference type="InterPro" id="IPR051159">
    <property type="entry name" value="Hexapeptide_acetyltransf"/>
</dbReference>
<keyword evidence="5" id="KW-1185">Reference proteome</keyword>
<gene>
    <name evidence="4" type="ORF">GTZ99_13925</name>
</gene>
<sequence length="191" mass="21373">MHPMRVRDEVIVLCRDRVEPSWKRKLRALLHSHMVRKLKLAEAGEGFQWAPNEAIVGARFGRYASIGHSGCFHGPVVVGDLTMISTEVQVIGNDHLIGDAEVPMRYNFPSTPRPVTVIESDVWIGSRVTIMEGVRIGRGSVIGSNAMVTRDIPPYSVAMGIPARVVRPRFTQEEQDRADLFLYGKVLRARD</sequence>
<reference evidence="5" key="1">
    <citation type="submission" date="2020-01" db="EMBL/GenBank/DDBJ databases">
        <title>Sphingomonas sp. strain CSW-10.</title>
        <authorList>
            <person name="Chen W.-M."/>
        </authorList>
    </citation>
    <scope>NUCLEOTIDE SEQUENCE [LARGE SCALE GENOMIC DNA]</scope>
    <source>
        <strain evidence="5">FSY-8</strain>
    </source>
</reference>
<keyword evidence="1" id="KW-0808">Transferase</keyword>